<dbReference type="Gene3D" id="3.40.50.1980">
    <property type="entry name" value="Nitrogenase molybdenum iron protein domain"/>
    <property type="match status" value="2"/>
</dbReference>
<organism evidence="2 3">
    <name type="scientific">Brooklawnia propionicigenes</name>
    <dbReference type="NCBI Taxonomy" id="3041175"/>
    <lineage>
        <taxon>Bacteria</taxon>
        <taxon>Bacillati</taxon>
        <taxon>Actinomycetota</taxon>
        <taxon>Actinomycetes</taxon>
        <taxon>Propionibacteriales</taxon>
        <taxon>Propionibacteriaceae</taxon>
        <taxon>Brooklawnia</taxon>
    </lineage>
</organism>
<name>A0AAN0MGD6_9ACTN</name>
<keyword evidence="3" id="KW-1185">Reference proteome</keyword>
<dbReference type="PANTHER" id="PTHR30535">
    <property type="entry name" value="VITAMIN B12-BINDING PROTEIN"/>
    <property type="match status" value="1"/>
</dbReference>
<dbReference type="NCBIfam" id="NF038402">
    <property type="entry name" value="TroA_like"/>
    <property type="match status" value="1"/>
</dbReference>
<reference evidence="2" key="1">
    <citation type="journal article" date="2024" name="Int. J. Syst. Evol. Microbiol.">
        <title>Brooklawnia propionicigenes sp. nov., a facultatively anaerobic, propionate-producing bacterium isolated from a methanogenic reactor treating waste from cattle farms.</title>
        <authorList>
            <person name="Akita Y."/>
            <person name="Ueki A."/>
            <person name="Tonouchi A."/>
            <person name="Sugawara Y."/>
            <person name="Honma S."/>
            <person name="Kaku N."/>
            <person name="Ueki K."/>
        </authorList>
    </citation>
    <scope>NUCLEOTIDE SEQUENCE</scope>
    <source>
        <strain evidence="2">SH051</strain>
    </source>
</reference>
<dbReference type="SUPFAM" id="SSF53807">
    <property type="entry name" value="Helical backbone' metal receptor"/>
    <property type="match status" value="1"/>
</dbReference>
<dbReference type="InterPro" id="IPR050902">
    <property type="entry name" value="ABC_Transporter_SBP"/>
</dbReference>
<evidence type="ECO:0000313" key="3">
    <source>
        <dbReference type="Proteomes" id="UP001431656"/>
    </source>
</evidence>
<evidence type="ECO:0000256" key="1">
    <source>
        <dbReference type="ARBA" id="ARBA00008814"/>
    </source>
</evidence>
<gene>
    <name evidence="2" type="ORF">brsh051_14690</name>
</gene>
<dbReference type="Proteomes" id="UP001431656">
    <property type="component" value="Chromosome"/>
</dbReference>
<keyword evidence="2" id="KW-0675">Receptor</keyword>
<sequence>MLDDLGAPVELPRSPRRVVSLVPSLTEAIAATVPGVLVGATDWCTHPADLAVERVRGTKNPDLARIRALAPDLVIANEEENRKLDVERLRASGTEVWVTKIDSVDEAFSSLGRLFGDALGLAEQPAWLARAREVWDAPAARPGLRVAVPIWRDPWIWVGRQTYADDLVQRLGWANAAADGAGRYPHAEVADILAAGGGVDAVLLPDEPYPFGPDDGPEAFPAGTRTVPVPGRALFWYGPAMIEARGVLEYLVG</sequence>
<dbReference type="KEGG" id="broo:brsh051_14690"/>
<proteinExistence type="inferred from homology"/>
<dbReference type="EMBL" id="AP028056">
    <property type="protein sequence ID" value="BEH02188.1"/>
    <property type="molecule type" value="Genomic_DNA"/>
</dbReference>
<dbReference type="RefSeq" id="WP_286263586.1">
    <property type="nucleotide sequence ID" value="NZ_AP028056.1"/>
</dbReference>
<comment type="similarity">
    <text evidence="1">Belongs to the bacterial solute-binding protein 8 family.</text>
</comment>
<evidence type="ECO:0000313" key="2">
    <source>
        <dbReference type="EMBL" id="BEH02188.1"/>
    </source>
</evidence>
<protein>
    <submittedName>
        <fullName evidence="2">Helical backbone metal receptor</fullName>
    </submittedName>
</protein>
<dbReference type="PANTHER" id="PTHR30535:SF35">
    <property type="entry name" value="PERIPLASMIC BINDING PROTEIN"/>
    <property type="match status" value="1"/>
</dbReference>
<accession>A0AAN0MGD6</accession>
<dbReference type="InterPro" id="IPR054828">
    <property type="entry name" value="Vit_B12_bind_prot"/>
</dbReference>
<dbReference type="AlphaFoldDB" id="A0AAN0MGD6"/>